<dbReference type="InterPro" id="IPR001878">
    <property type="entry name" value="Znf_CCHC"/>
</dbReference>
<feature type="region of interest" description="Disordered" evidence="1">
    <location>
        <begin position="173"/>
        <end position="213"/>
    </location>
</feature>
<dbReference type="Proteomes" id="UP001347796">
    <property type="component" value="Unassembled WGS sequence"/>
</dbReference>
<evidence type="ECO:0000313" key="3">
    <source>
        <dbReference type="EMBL" id="KAK6186632.1"/>
    </source>
</evidence>
<feature type="domain" description="CCHC-type" evidence="2">
    <location>
        <begin position="58"/>
        <end position="75"/>
    </location>
</feature>
<keyword evidence="4" id="KW-1185">Reference proteome</keyword>
<evidence type="ECO:0000256" key="1">
    <source>
        <dbReference type="SAM" id="MobiDB-lite"/>
    </source>
</evidence>
<feature type="domain" description="CCHC-type" evidence="2">
    <location>
        <begin position="39"/>
        <end position="55"/>
    </location>
</feature>
<dbReference type="SMART" id="SM00343">
    <property type="entry name" value="ZnF_C2HC"/>
    <property type="match status" value="3"/>
</dbReference>
<proteinExistence type="predicted"/>
<protein>
    <recommendedName>
        <fullName evidence="2">CCHC-type domain-containing protein</fullName>
    </recommendedName>
</protein>
<feature type="domain" description="CCHC-type" evidence="2">
    <location>
        <begin position="20"/>
        <end position="36"/>
    </location>
</feature>
<evidence type="ECO:0000259" key="2">
    <source>
        <dbReference type="SMART" id="SM00343"/>
    </source>
</evidence>
<dbReference type="GO" id="GO:0003676">
    <property type="term" value="F:nucleic acid binding"/>
    <property type="evidence" value="ECO:0007669"/>
    <property type="project" value="InterPro"/>
</dbReference>
<organism evidence="3 4">
    <name type="scientific">Patella caerulea</name>
    <name type="common">Rayed Mediterranean limpet</name>
    <dbReference type="NCBI Taxonomy" id="87958"/>
    <lineage>
        <taxon>Eukaryota</taxon>
        <taxon>Metazoa</taxon>
        <taxon>Spiralia</taxon>
        <taxon>Lophotrochozoa</taxon>
        <taxon>Mollusca</taxon>
        <taxon>Gastropoda</taxon>
        <taxon>Patellogastropoda</taxon>
        <taxon>Patelloidea</taxon>
        <taxon>Patellidae</taxon>
        <taxon>Patella</taxon>
    </lineage>
</organism>
<accession>A0AAN8JVX0</accession>
<comment type="caution">
    <text evidence="3">The sequence shown here is derived from an EMBL/GenBank/DDBJ whole genome shotgun (WGS) entry which is preliminary data.</text>
</comment>
<feature type="compositionally biased region" description="Basic and acidic residues" evidence="1">
    <location>
        <begin position="184"/>
        <end position="193"/>
    </location>
</feature>
<dbReference type="EMBL" id="JAZGQO010000005">
    <property type="protein sequence ID" value="KAK6186632.1"/>
    <property type="molecule type" value="Genomic_DNA"/>
</dbReference>
<reference evidence="3 4" key="1">
    <citation type="submission" date="2024-01" db="EMBL/GenBank/DDBJ databases">
        <title>The genome of the rayed Mediterranean limpet Patella caerulea (Linnaeus, 1758).</title>
        <authorList>
            <person name="Anh-Thu Weber A."/>
            <person name="Halstead-Nussloch G."/>
        </authorList>
    </citation>
    <scope>NUCLEOTIDE SEQUENCE [LARGE SCALE GENOMIC DNA]</scope>
    <source>
        <strain evidence="3">AATW-2023a</strain>
        <tissue evidence="3">Whole specimen</tissue>
    </source>
</reference>
<name>A0AAN8JVX0_PATCE</name>
<dbReference type="GO" id="GO:0008270">
    <property type="term" value="F:zinc ion binding"/>
    <property type="evidence" value="ECO:0007669"/>
    <property type="project" value="InterPro"/>
</dbReference>
<dbReference type="SUPFAM" id="SSF57756">
    <property type="entry name" value="Retrovirus zinc finger-like domains"/>
    <property type="match status" value="1"/>
</dbReference>
<gene>
    <name evidence="3" type="ORF">SNE40_005921</name>
</gene>
<evidence type="ECO:0000313" key="4">
    <source>
        <dbReference type="Proteomes" id="UP001347796"/>
    </source>
</evidence>
<dbReference type="AlphaFoldDB" id="A0AAN8JVX0"/>
<sequence length="249" mass="27808">MIKAGFLAIPVTPYIPNPLRCFHCQRFGHSKNVCKGKAVCARCGQDGHESISCQLDHNCINCKGTHFAYSRECPIWKKEKQVQQVKTEKNIPYPEARKLVEAATPTFAMSFASAVKPKAASIACQTPAEFPAEIEDSSLQLKPPVPPKPSIKIPSSQTVIKPVESAIEEIVPTTPQPIGRNPLKNKERSEKGVPRKLNTFRSRKGDEDPVGTYNRFGIQDNLMDVVVEVHDPKQHQRSPVKPPWKWLIP</sequence>
<dbReference type="InterPro" id="IPR036875">
    <property type="entry name" value="Znf_CCHC_sf"/>
</dbReference>